<proteinExistence type="predicted"/>
<dbReference type="Pfam" id="PF05962">
    <property type="entry name" value="HutD"/>
    <property type="match status" value="1"/>
</dbReference>
<gene>
    <name evidence="1" type="ORF">GRQ65_20935</name>
</gene>
<sequence>MTVVRAEQGRTVPWRNGLGTTRELARVPDSDDWHWRLSIATSTGPAEFSSFPGVDRELLLLEGEALELRFADGRTVGLGVGERVRFAGEDAVVGVPVGGVTHQVNLMWRRELFSEVALDVVEAGAAFEVTMRPGV</sequence>
<protein>
    <recommendedName>
        <fullName evidence="3">HutD family protein</fullName>
    </recommendedName>
</protein>
<name>A0A6L7F433_9ACTN</name>
<dbReference type="PANTHER" id="PTHR37943:SF1">
    <property type="entry name" value="PROTEIN VES"/>
    <property type="match status" value="1"/>
</dbReference>
<dbReference type="Gene3D" id="2.60.120.10">
    <property type="entry name" value="Jelly Rolls"/>
    <property type="match status" value="1"/>
</dbReference>
<organism evidence="1 2">
    <name type="scientific">Nocardioides flavescens</name>
    <dbReference type="NCBI Taxonomy" id="2691959"/>
    <lineage>
        <taxon>Bacteria</taxon>
        <taxon>Bacillati</taxon>
        <taxon>Actinomycetota</taxon>
        <taxon>Actinomycetes</taxon>
        <taxon>Propionibacteriales</taxon>
        <taxon>Nocardioidaceae</taxon>
        <taxon>Nocardioides</taxon>
    </lineage>
</organism>
<comment type="caution">
    <text evidence="1">The sequence shown here is derived from an EMBL/GenBank/DDBJ whole genome shotgun (WGS) entry which is preliminary data.</text>
</comment>
<accession>A0A6L7F433</accession>
<dbReference type="SUPFAM" id="SSF51182">
    <property type="entry name" value="RmlC-like cupins"/>
    <property type="match status" value="1"/>
</dbReference>
<evidence type="ECO:0000313" key="1">
    <source>
        <dbReference type="EMBL" id="MXG92013.1"/>
    </source>
</evidence>
<dbReference type="InterPro" id="IPR011051">
    <property type="entry name" value="RmlC_Cupin_sf"/>
</dbReference>
<dbReference type="AlphaFoldDB" id="A0A6L7F433"/>
<dbReference type="InterPro" id="IPR014710">
    <property type="entry name" value="RmlC-like_jellyroll"/>
</dbReference>
<dbReference type="InterPro" id="IPR010282">
    <property type="entry name" value="Uncharacterised_HutD/Ves"/>
</dbReference>
<reference evidence="1 2" key="1">
    <citation type="submission" date="2019-12" db="EMBL/GenBank/DDBJ databases">
        <authorList>
            <person name="Kun Z."/>
        </authorList>
    </citation>
    <scope>NUCLEOTIDE SEQUENCE [LARGE SCALE GENOMIC DNA]</scope>
    <source>
        <strain evidence="1 2">YIM 123512</strain>
    </source>
</reference>
<dbReference type="PANTHER" id="PTHR37943">
    <property type="entry name" value="PROTEIN VES"/>
    <property type="match status" value="1"/>
</dbReference>
<evidence type="ECO:0000313" key="2">
    <source>
        <dbReference type="Proteomes" id="UP000473325"/>
    </source>
</evidence>
<evidence type="ECO:0008006" key="3">
    <source>
        <dbReference type="Google" id="ProtNLM"/>
    </source>
</evidence>
<dbReference type="Proteomes" id="UP000473325">
    <property type="component" value="Unassembled WGS sequence"/>
</dbReference>
<dbReference type="EMBL" id="WUEK01000017">
    <property type="protein sequence ID" value="MXG92013.1"/>
    <property type="molecule type" value="Genomic_DNA"/>
</dbReference>
<dbReference type="RefSeq" id="WP_160879953.1">
    <property type="nucleotide sequence ID" value="NZ_WUEK01000017.1"/>
</dbReference>
<keyword evidence="2" id="KW-1185">Reference proteome</keyword>